<feature type="transmembrane region" description="Helical" evidence="2">
    <location>
        <begin position="189"/>
        <end position="207"/>
    </location>
</feature>
<keyword evidence="2" id="KW-0472">Membrane</keyword>
<evidence type="ECO:0000256" key="1">
    <source>
        <dbReference type="SAM" id="MobiDB-lite"/>
    </source>
</evidence>
<evidence type="ECO:0000313" key="3">
    <source>
        <dbReference type="EMBL" id="TWX65555.1"/>
    </source>
</evidence>
<feature type="compositionally biased region" description="Basic and acidic residues" evidence="1">
    <location>
        <begin position="1"/>
        <end position="20"/>
    </location>
</feature>
<feature type="transmembrane region" description="Helical" evidence="2">
    <location>
        <begin position="159"/>
        <end position="177"/>
    </location>
</feature>
<sequence>MSNDKSPENKAFHQDGHEEPDVQLSSDTVSDTSAEPTNLLDEQWLTLSQDWQNQPYEKTDIQALLKQTKKRTLLAKSLLAIDIIATVGLITALLIGLYQGDWGTATIAYLAFGAITSVIFVYYEIKIRLRIWKHSCDSPDKAVANAIAGLESSIKYIKLIKLSCWLLLPAVNWYIYVMIEESEKSPWPPFFVINLVIVILWLVSHWFHQKRTKELNQLSLI</sequence>
<feature type="compositionally biased region" description="Polar residues" evidence="1">
    <location>
        <begin position="23"/>
        <end position="34"/>
    </location>
</feature>
<dbReference type="OrthoDB" id="6225055at2"/>
<keyword evidence="2" id="KW-0812">Transmembrane</keyword>
<protein>
    <submittedName>
        <fullName evidence="3">Uncharacterized protein</fullName>
    </submittedName>
</protein>
<organism evidence="3 4">
    <name type="scientific">Colwellia demingiae</name>
    <dbReference type="NCBI Taxonomy" id="89401"/>
    <lineage>
        <taxon>Bacteria</taxon>
        <taxon>Pseudomonadati</taxon>
        <taxon>Pseudomonadota</taxon>
        <taxon>Gammaproteobacteria</taxon>
        <taxon>Alteromonadales</taxon>
        <taxon>Colwelliaceae</taxon>
        <taxon>Colwellia</taxon>
    </lineage>
</organism>
<evidence type="ECO:0000256" key="2">
    <source>
        <dbReference type="SAM" id="Phobius"/>
    </source>
</evidence>
<comment type="caution">
    <text evidence="3">The sequence shown here is derived from an EMBL/GenBank/DDBJ whole genome shotgun (WGS) entry which is preliminary data.</text>
</comment>
<dbReference type="AlphaFoldDB" id="A0A5C6Q965"/>
<feature type="transmembrane region" description="Helical" evidence="2">
    <location>
        <begin position="104"/>
        <end position="123"/>
    </location>
</feature>
<name>A0A5C6Q965_9GAMM</name>
<reference evidence="3 4" key="1">
    <citation type="submission" date="2019-07" db="EMBL/GenBank/DDBJ databases">
        <title>Genomes of sea-ice associated Colwellia species.</title>
        <authorList>
            <person name="Bowman J.P."/>
        </authorList>
    </citation>
    <scope>NUCLEOTIDE SEQUENCE [LARGE SCALE GENOMIC DNA]</scope>
    <source>
        <strain evidence="3 4">ACAM 459</strain>
    </source>
</reference>
<keyword evidence="4" id="KW-1185">Reference proteome</keyword>
<proteinExistence type="predicted"/>
<evidence type="ECO:0000313" key="4">
    <source>
        <dbReference type="Proteomes" id="UP000321822"/>
    </source>
</evidence>
<keyword evidence="2" id="KW-1133">Transmembrane helix</keyword>
<feature type="region of interest" description="Disordered" evidence="1">
    <location>
        <begin position="1"/>
        <end position="34"/>
    </location>
</feature>
<dbReference type="EMBL" id="VOLT01000010">
    <property type="protein sequence ID" value="TWX65555.1"/>
    <property type="molecule type" value="Genomic_DNA"/>
</dbReference>
<dbReference type="Proteomes" id="UP000321822">
    <property type="component" value="Unassembled WGS sequence"/>
</dbReference>
<dbReference type="RefSeq" id="WP_146790188.1">
    <property type="nucleotide sequence ID" value="NZ_VOLT01000010.1"/>
</dbReference>
<feature type="transmembrane region" description="Helical" evidence="2">
    <location>
        <begin position="78"/>
        <end position="98"/>
    </location>
</feature>
<gene>
    <name evidence="3" type="ORF">ESZ36_17285</name>
</gene>
<accession>A0A5C6Q965</accession>